<keyword evidence="3" id="KW-1185">Reference proteome</keyword>
<keyword evidence="2" id="KW-0547">Nucleotide-binding</keyword>
<gene>
    <name evidence="2" type="ORF">ACFPPD_21555</name>
</gene>
<proteinExistence type="predicted"/>
<dbReference type="InterPro" id="IPR027417">
    <property type="entry name" value="P-loop_NTPase"/>
</dbReference>
<dbReference type="InterPro" id="IPR002611">
    <property type="entry name" value="IstB_ATP-bd"/>
</dbReference>
<evidence type="ECO:0000313" key="3">
    <source>
        <dbReference type="Proteomes" id="UP001596105"/>
    </source>
</evidence>
<dbReference type="RefSeq" id="WP_378083285.1">
    <property type="nucleotide sequence ID" value="NZ_JBHSMH010000095.1"/>
</dbReference>
<evidence type="ECO:0000313" key="2">
    <source>
        <dbReference type="EMBL" id="MFC5471280.1"/>
    </source>
</evidence>
<organism evidence="2 3">
    <name type="scientific">Cohnella suwonensis</name>
    <dbReference type="NCBI Taxonomy" id="696072"/>
    <lineage>
        <taxon>Bacteria</taxon>
        <taxon>Bacillati</taxon>
        <taxon>Bacillota</taxon>
        <taxon>Bacilli</taxon>
        <taxon>Bacillales</taxon>
        <taxon>Paenibacillaceae</taxon>
        <taxon>Cohnella</taxon>
    </lineage>
</organism>
<dbReference type="SUPFAM" id="SSF52540">
    <property type="entry name" value="P-loop containing nucleoside triphosphate hydrolases"/>
    <property type="match status" value="1"/>
</dbReference>
<dbReference type="Gene3D" id="3.40.50.300">
    <property type="entry name" value="P-loop containing nucleotide triphosphate hydrolases"/>
    <property type="match status" value="1"/>
</dbReference>
<keyword evidence="2" id="KW-0067">ATP-binding</keyword>
<protein>
    <submittedName>
        <fullName evidence="2">ATP-binding protein</fullName>
    </submittedName>
</protein>
<name>A0ABW0M138_9BACL</name>
<evidence type="ECO:0000259" key="1">
    <source>
        <dbReference type="Pfam" id="PF01695"/>
    </source>
</evidence>
<reference evidence="3" key="1">
    <citation type="journal article" date="2019" name="Int. J. Syst. Evol. Microbiol.">
        <title>The Global Catalogue of Microorganisms (GCM) 10K type strain sequencing project: providing services to taxonomists for standard genome sequencing and annotation.</title>
        <authorList>
            <consortium name="The Broad Institute Genomics Platform"/>
            <consortium name="The Broad Institute Genome Sequencing Center for Infectious Disease"/>
            <person name="Wu L."/>
            <person name="Ma J."/>
        </authorList>
    </citation>
    <scope>NUCLEOTIDE SEQUENCE [LARGE SCALE GENOMIC DNA]</scope>
    <source>
        <strain evidence="3">CCUG 57113</strain>
    </source>
</reference>
<comment type="caution">
    <text evidence="2">The sequence shown here is derived from an EMBL/GenBank/DDBJ whole genome shotgun (WGS) entry which is preliminary data.</text>
</comment>
<accession>A0ABW0M138</accession>
<dbReference type="GO" id="GO:0005524">
    <property type="term" value="F:ATP binding"/>
    <property type="evidence" value="ECO:0007669"/>
    <property type="project" value="UniProtKB-KW"/>
</dbReference>
<feature type="domain" description="IstB-like ATP-binding" evidence="1">
    <location>
        <begin position="2"/>
        <end position="98"/>
    </location>
</feature>
<sequence length="109" mass="12241">LAKGDGTYRKLANQLTKVDLLILDDWGLAPLGTVESRELLDILDDRVSLHATCLASQLPINLWYQHFADPTLADAILDRLIHRAYRLDIQGDSMRKRLASLPKTGKSDM</sequence>
<feature type="non-terminal residue" evidence="2">
    <location>
        <position position="1"/>
    </location>
</feature>
<dbReference type="EMBL" id="JBHSMH010000095">
    <property type="protein sequence ID" value="MFC5471280.1"/>
    <property type="molecule type" value="Genomic_DNA"/>
</dbReference>
<dbReference type="Pfam" id="PF01695">
    <property type="entry name" value="IstB_IS21"/>
    <property type="match status" value="1"/>
</dbReference>
<dbReference type="Proteomes" id="UP001596105">
    <property type="component" value="Unassembled WGS sequence"/>
</dbReference>